<evidence type="ECO:0000313" key="3">
    <source>
        <dbReference type="Proteomes" id="UP000004986"/>
    </source>
</evidence>
<accession>F3G6X3</accession>
<evidence type="ECO:0000313" key="2">
    <source>
        <dbReference type="EMBL" id="EGH42823.1"/>
    </source>
</evidence>
<dbReference type="EMBL" id="AEAI01000523">
    <property type="protein sequence ID" value="EGH42823.1"/>
    <property type="molecule type" value="Genomic_DNA"/>
</dbReference>
<comment type="caution">
    <text evidence="2">The sequence shown here is derived from an EMBL/GenBank/DDBJ whole genome shotgun (WGS) entry which is preliminary data.</text>
</comment>
<name>F3G6X3_PSESJ</name>
<dbReference type="PROSITE" id="PS51257">
    <property type="entry name" value="PROKAR_LIPOPROTEIN"/>
    <property type="match status" value="1"/>
</dbReference>
<dbReference type="InterPro" id="IPR007560">
    <property type="entry name" value="Restrct_endonuc_IV_Mrr"/>
</dbReference>
<keyword evidence="2" id="KW-0540">Nuclease</keyword>
<dbReference type="InterPro" id="IPR052906">
    <property type="entry name" value="Type_IV_Methyl-Rstrct_Enzyme"/>
</dbReference>
<dbReference type="GO" id="GO:0003677">
    <property type="term" value="F:DNA binding"/>
    <property type="evidence" value="ECO:0007669"/>
    <property type="project" value="InterPro"/>
</dbReference>
<evidence type="ECO:0000259" key="1">
    <source>
        <dbReference type="Pfam" id="PF04471"/>
    </source>
</evidence>
<sequence length="235" mass="26529">MNLAKTRDGMLISAAEALIIAQPGSTSLSCPTCGTPVLFVGATVPSRPHFRISASRPHEPECTEAKLIDFTFEAQDADEVATSVRFMSVASRVTLQAVEYFANHPHHLKTMDRRLFEEFVAELFKGFGYEVELTKQTRDGGFDLIAVTSRDFISQRFLIECKRPDPKNPVRLDVVKHLHATKIDQGANKAILVTTTYFTRDAHRYGKKHAIELDLKDFDDLVEWLHHYLQIKAKA</sequence>
<dbReference type="SUPFAM" id="SSF52980">
    <property type="entry name" value="Restriction endonuclease-like"/>
    <property type="match status" value="1"/>
</dbReference>
<dbReference type="InterPro" id="IPR011335">
    <property type="entry name" value="Restrct_endonuc-II-like"/>
</dbReference>
<dbReference type="GO" id="GO:0009307">
    <property type="term" value="P:DNA restriction-modification system"/>
    <property type="evidence" value="ECO:0007669"/>
    <property type="project" value="InterPro"/>
</dbReference>
<dbReference type="AlphaFoldDB" id="F3G6X3"/>
<dbReference type="GO" id="GO:0015666">
    <property type="term" value="F:restriction endodeoxyribonuclease activity"/>
    <property type="evidence" value="ECO:0007669"/>
    <property type="project" value="TreeGrafter"/>
</dbReference>
<dbReference type="PANTHER" id="PTHR30015:SF7">
    <property type="entry name" value="TYPE IV METHYL-DIRECTED RESTRICTION ENZYME ECOKMRR"/>
    <property type="match status" value="1"/>
</dbReference>
<protein>
    <submittedName>
        <fullName evidence="2">Restriction endonuclease</fullName>
    </submittedName>
</protein>
<dbReference type="Pfam" id="PF04471">
    <property type="entry name" value="Mrr_cat"/>
    <property type="match status" value="1"/>
</dbReference>
<organism evidence="2 3">
    <name type="scientific">Pseudomonas syringae pv. pisi str. 1704B</name>
    <dbReference type="NCBI Taxonomy" id="629263"/>
    <lineage>
        <taxon>Bacteria</taxon>
        <taxon>Pseudomonadati</taxon>
        <taxon>Pseudomonadota</taxon>
        <taxon>Gammaproteobacteria</taxon>
        <taxon>Pseudomonadales</taxon>
        <taxon>Pseudomonadaceae</taxon>
        <taxon>Pseudomonas</taxon>
        <taxon>Pseudomonas syringae</taxon>
    </lineage>
</organism>
<proteinExistence type="predicted"/>
<keyword evidence="2" id="KW-0378">Hydrolase</keyword>
<keyword evidence="2" id="KW-0255">Endonuclease</keyword>
<reference evidence="2 3" key="1">
    <citation type="journal article" date="2011" name="PLoS Pathog.">
        <title>Dynamic evolution of pathogenicity revealed by sequencing and comparative genomics of 19 Pseudomonas syringae isolates.</title>
        <authorList>
            <person name="Baltrus D.A."/>
            <person name="Nishimura M.T."/>
            <person name="Romanchuk A."/>
            <person name="Chang J.H."/>
            <person name="Mukhtar M.S."/>
            <person name="Cherkis K."/>
            <person name="Roach J."/>
            <person name="Grant S.R."/>
            <person name="Jones C.D."/>
            <person name="Dangl J.L."/>
        </authorList>
    </citation>
    <scope>NUCLEOTIDE SEQUENCE [LARGE SCALE GENOMIC DNA]</scope>
    <source>
        <strain evidence="2 3">1704B</strain>
    </source>
</reference>
<dbReference type="BioCyc" id="PSYR629263:G11X0-1934-MONOMER"/>
<dbReference type="Proteomes" id="UP000004986">
    <property type="component" value="Unassembled WGS sequence"/>
</dbReference>
<keyword evidence="3" id="KW-1185">Reference proteome</keyword>
<dbReference type="HOGENOM" id="CLU_1179411_0_0_6"/>
<dbReference type="PANTHER" id="PTHR30015">
    <property type="entry name" value="MRR RESTRICTION SYSTEM PROTEIN"/>
    <property type="match status" value="1"/>
</dbReference>
<dbReference type="Gene3D" id="3.40.1350.10">
    <property type="match status" value="1"/>
</dbReference>
<gene>
    <name evidence="2" type="ORF">PSYPI_10610</name>
</gene>
<feature type="domain" description="Restriction endonuclease type IV Mrr" evidence="1">
    <location>
        <begin position="108"/>
        <end position="225"/>
    </location>
</feature>
<dbReference type="InterPro" id="IPR011856">
    <property type="entry name" value="tRNA_endonuc-like_dom_sf"/>
</dbReference>